<organism evidence="2 3">
    <name type="scientific">Coccidioides immitis RMSCC 2394</name>
    <dbReference type="NCBI Taxonomy" id="404692"/>
    <lineage>
        <taxon>Eukaryota</taxon>
        <taxon>Fungi</taxon>
        <taxon>Dikarya</taxon>
        <taxon>Ascomycota</taxon>
        <taxon>Pezizomycotina</taxon>
        <taxon>Eurotiomycetes</taxon>
        <taxon>Eurotiomycetidae</taxon>
        <taxon>Onygenales</taxon>
        <taxon>Onygenaceae</taxon>
        <taxon>Coccidioides</taxon>
    </lineage>
</organism>
<protein>
    <submittedName>
        <fullName evidence="2">Uncharacterized protein</fullName>
    </submittedName>
</protein>
<gene>
    <name evidence="2" type="ORF">CIRG_04987</name>
</gene>
<feature type="region of interest" description="Disordered" evidence="1">
    <location>
        <begin position="66"/>
        <end position="103"/>
    </location>
</feature>
<evidence type="ECO:0000256" key="1">
    <source>
        <dbReference type="SAM" id="MobiDB-lite"/>
    </source>
</evidence>
<name>A0A0J7B5W7_COCIT</name>
<sequence length="122" mass="13216">MSQRRLEGPGGFKTICSVGSGWKRKNKNQQGGKSEARVGIGLLRLRGETEQTGLFGRLIATHTHTEAAAAAANDDDDDDDDNRHHHHQRQLASATSNRGDLRADPSAISAASWFATDPKELV</sequence>
<evidence type="ECO:0000313" key="2">
    <source>
        <dbReference type="EMBL" id="KMP05307.1"/>
    </source>
</evidence>
<dbReference type="Proteomes" id="UP000054565">
    <property type="component" value="Unassembled WGS sequence"/>
</dbReference>
<dbReference type="EMBL" id="DS028095">
    <property type="protein sequence ID" value="KMP05307.1"/>
    <property type="molecule type" value="Genomic_DNA"/>
</dbReference>
<reference evidence="3" key="1">
    <citation type="journal article" date="2010" name="Genome Res.">
        <title>Population genomic sequencing of Coccidioides fungi reveals recent hybridization and transposon control.</title>
        <authorList>
            <person name="Neafsey D.E."/>
            <person name="Barker B.M."/>
            <person name="Sharpton T.J."/>
            <person name="Stajich J.E."/>
            <person name="Park D.J."/>
            <person name="Whiston E."/>
            <person name="Hung C.-Y."/>
            <person name="McMahan C."/>
            <person name="White J."/>
            <person name="Sykes S."/>
            <person name="Heiman D."/>
            <person name="Young S."/>
            <person name="Zeng Q."/>
            <person name="Abouelleil A."/>
            <person name="Aftuck L."/>
            <person name="Bessette D."/>
            <person name="Brown A."/>
            <person name="FitzGerald M."/>
            <person name="Lui A."/>
            <person name="Macdonald J.P."/>
            <person name="Priest M."/>
            <person name="Orbach M.J."/>
            <person name="Galgiani J.N."/>
            <person name="Kirkland T.N."/>
            <person name="Cole G.T."/>
            <person name="Birren B.W."/>
            <person name="Henn M.R."/>
            <person name="Taylor J.W."/>
            <person name="Rounsley S.D."/>
        </authorList>
    </citation>
    <scope>NUCLEOTIDE SEQUENCE [LARGE SCALE GENOMIC DNA]</scope>
    <source>
        <strain evidence="3">RMSCC 2394</strain>
    </source>
</reference>
<accession>A0A0J7B5W7</accession>
<feature type="region of interest" description="Disordered" evidence="1">
    <location>
        <begin position="1"/>
        <end position="38"/>
    </location>
</feature>
<proteinExistence type="predicted"/>
<dbReference type="AlphaFoldDB" id="A0A0J7B5W7"/>
<evidence type="ECO:0000313" key="3">
    <source>
        <dbReference type="Proteomes" id="UP000054565"/>
    </source>
</evidence>